<dbReference type="InterPro" id="IPR050438">
    <property type="entry name" value="LMW_PTPase"/>
</dbReference>
<dbReference type="SMART" id="SM00226">
    <property type="entry name" value="LMWPc"/>
    <property type="match status" value="1"/>
</dbReference>
<keyword evidence="3" id="KW-0904">Protein phosphatase</keyword>
<evidence type="ECO:0000256" key="3">
    <source>
        <dbReference type="ARBA" id="ARBA00022912"/>
    </source>
</evidence>
<gene>
    <name evidence="5" type="ORF">ACFQB0_00825</name>
</gene>
<name>A0ABW1V9M2_9MICO</name>
<dbReference type="PANTHER" id="PTHR11717">
    <property type="entry name" value="LOW MOLECULAR WEIGHT PROTEIN TYROSINE PHOSPHATASE"/>
    <property type="match status" value="1"/>
</dbReference>
<dbReference type="SUPFAM" id="SSF52788">
    <property type="entry name" value="Phosphotyrosine protein phosphatases I"/>
    <property type="match status" value="1"/>
</dbReference>
<dbReference type="RefSeq" id="WP_386726355.1">
    <property type="nucleotide sequence ID" value="NZ_JBHSTP010000001.1"/>
</dbReference>
<proteinExistence type="inferred from homology"/>
<evidence type="ECO:0000313" key="5">
    <source>
        <dbReference type="EMBL" id="MFC6354656.1"/>
    </source>
</evidence>
<comment type="similarity">
    <text evidence="1">Belongs to the low molecular weight phosphotyrosine protein phosphatase family.</text>
</comment>
<comment type="caution">
    <text evidence="5">The sequence shown here is derived from an EMBL/GenBank/DDBJ whole genome shotgun (WGS) entry which is preliminary data.</text>
</comment>
<dbReference type="Gene3D" id="3.40.50.2300">
    <property type="match status" value="1"/>
</dbReference>
<keyword evidence="6" id="KW-1185">Reference proteome</keyword>
<evidence type="ECO:0000256" key="2">
    <source>
        <dbReference type="ARBA" id="ARBA00022801"/>
    </source>
</evidence>
<reference evidence="6" key="1">
    <citation type="journal article" date="2019" name="Int. J. Syst. Evol. Microbiol.">
        <title>The Global Catalogue of Microorganisms (GCM) 10K type strain sequencing project: providing services to taxonomists for standard genome sequencing and annotation.</title>
        <authorList>
            <consortium name="The Broad Institute Genomics Platform"/>
            <consortium name="The Broad Institute Genome Sequencing Center for Infectious Disease"/>
            <person name="Wu L."/>
            <person name="Ma J."/>
        </authorList>
    </citation>
    <scope>NUCLEOTIDE SEQUENCE [LARGE SCALE GENOMIC DNA]</scope>
    <source>
        <strain evidence="6">CCUG 43304</strain>
    </source>
</reference>
<dbReference type="EMBL" id="JBHSTP010000001">
    <property type="protein sequence ID" value="MFC6354656.1"/>
    <property type="molecule type" value="Genomic_DNA"/>
</dbReference>
<dbReference type="Pfam" id="PF01451">
    <property type="entry name" value="LMWPc"/>
    <property type="match status" value="1"/>
</dbReference>
<dbReference type="PRINTS" id="PR00719">
    <property type="entry name" value="LMWPTPASE"/>
</dbReference>
<evidence type="ECO:0000256" key="1">
    <source>
        <dbReference type="ARBA" id="ARBA00011063"/>
    </source>
</evidence>
<feature type="domain" description="Phosphotyrosine protein phosphatase I" evidence="4">
    <location>
        <begin position="4"/>
        <end position="192"/>
    </location>
</feature>
<dbReference type="InterPro" id="IPR023485">
    <property type="entry name" value="Ptyr_pPase"/>
</dbReference>
<evidence type="ECO:0000259" key="4">
    <source>
        <dbReference type="SMART" id="SM00226"/>
    </source>
</evidence>
<accession>A0ABW1V9M2</accession>
<dbReference type="InterPro" id="IPR036196">
    <property type="entry name" value="Ptyr_pPase_sf"/>
</dbReference>
<evidence type="ECO:0000313" key="6">
    <source>
        <dbReference type="Proteomes" id="UP001596306"/>
    </source>
</evidence>
<dbReference type="InterPro" id="IPR017867">
    <property type="entry name" value="Tyr_phospatase_low_mol_wt"/>
</dbReference>
<dbReference type="PANTHER" id="PTHR11717:SF31">
    <property type="entry name" value="LOW MOLECULAR WEIGHT PROTEIN-TYROSINE-PHOSPHATASE ETP-RELATED"/>
    <property type="match status" value="1"/>
</dbReference>
<keyword evidence="2" id="KW-0378">Hydrolase</keyword>
<protein>
    <submittedName>
        <fullName evidence="5">Low molecular weight phosphatase family protein</fullName>
    </submittedName>
</protein>
<organism evidence="5 6">
    <name type="scientific">Luethyella okanaganae</name>
    <dbReference type="NCBI Taxonomy" id="69372"/>
    <lineage>
        <taxon>Bacteria</taxon>
        <taxon>Bacillati</taxon>
        <taxon>Actinomycetota</taxon>
        <taxon>Actinomycetes</taxon>
        <taxon>Micrococcales</taxon>
        <taxon>Microbacteriaceae</taxon>
        <taxon>Luethyella</taxon>
    </lineage>
</organism>
<dbReference type="Proteomes" id="UP001596306">
    <property type="component" value="Unassembled WGS sequence"/>
</dbReference>
<sequence length="202" mass="21980">MDTFSILTVCSGNICRSPLAEQLLRTGLSTFAGVEVTSAGTMALVGQGMTQQAQALSLRFGGVEPQRHAARELTIALIRDADLVFAMSREHRRAVVELLPRASRTTFMIREFARLVVNVPEPEFAEIAQLPRGDLSARFTAAVELAASRRGIVQHPDAPDDDNVVDPYGQSDAVYQRSAEQIVPAVRAVLTFFDRAASVALR</sequence>